<evidence type="ECO:0000259" key="2">
    <source>
        <dbReference type="PROSITE" id="PS50234"/>
    </source>
</evidence>
<protein>
    <recommendedName>
        <fullName evidence="2">VWFA domain-containing protein</fullName>
    </recommendedName>
</protein>
<sequence>MSALRRLSNVIGRGGGGGGDSDASDEETPHRHHHHHRHLHHHHHDKKDYTVSPTGGNMAIIISSDEEARRRRHRKRRATTADAPKEGSSRPPREIDPEFGPGKSRPHKRSSVSSSSATSSGSSIASPGGVEIQGDRRNRGESPPLTPLIRTTPPTPSPLEQARRANSQPVHRPPPPYPVTPPHRDATEYIAFSPASNMSFQDGPQKRHSASVVPRRFAPHPGAVEIGSSDSIVQEPKRMDSSSPGVQSPKTSTHGLDEKNASKPARPSGLGKYRSSVRENQYDFLKTFDTVFVVDDSASMAGEHWDQLGQALETIATIATKYDSDGIDIHFLNSPQYDRKHVTSPTTVKDLFNLVQPAGITPTGACLDRILREYLDSYADAKAAYTSSSTTPGPQPTMYASLPKPLNILVLTDGEPTDDPESVIVAAARNLDRLNAPLHQVGIQFVQIGNEEGAREALEELDDALEGVYGIRDMVDFTPFVEAPGAGVGGKVSGEMILKALLGAVNRRYDRWGNEFSK</sequence>
<feature type="domain" description="VWFA" evidence="2">
    <location>
        <begin position="289"/>
        <end position="492"/>
    </location>
</feature>
<dbReference type="SMART" id="SM00327">
    <property type="entry name" value="VWA"/>
    <property type="match status" value="1"/>
</dbReference>
<evidence type="ECO:0000313" key="3">
    <source>
        <dbReference type="EMBL" id="CUS07410.1"/>
    </source>
</evidence>
<dbReference type="EMBL" id="LN891211">
    <property type="protein sequence ID" value="CUS07410.1"/>
    <property type="molecule type" value="Genomic_DNA"/>
</dbReference>
<proteinExistence type="predicted"/>
<dbReference type="PANTHER" id="PTHR34706">
    <property type="entry name" value="SLR1338 PROTEIN"/>
    <property type="match status" value="1"/>
</dbReference>
<evidence type="ECO:0000256" key="1">
    <source>
        <dbReference type="SAM" id="MobiDB-lite"/>
    </source>
</evidence>
<dbReference type="PANTHER" id="PTHR34706:SF1">
    <property type="entry name" value="VWFA DOMAIN-CONTAINING PROTEIN"/>
    <property type="match status" value="1"/>
</dbReference>
<feature type="compositionally biased region" description="Pro residues" evidence="1">
    <location>
        <begin position="171"/>
        <end position="181"/>
    </location>
</feature>
<feature type="compositionally biased region" description="Basic residues" evidence="1">
    <location>
        <begin position="30"/>
        <end position="45"/>
    </location>
</feature>
<feature type="compositionally biased region" description="Basic and acidic residues" evidence="1">
    <location>
        <begin position="83"/>
        <end position="96"/>
    </location>
</feature>
<feature type="region of interest" description="Disordered" evidence="1">
    <location>
        <begin position="1"/>
        <end position="273"/>
    </location>
</feature>
<keyword evidence="4" id="KW-1185">Reference proteome</keyword>
<feature type="compositionally biased region" description="Polar residues" evidence="1">
    <location>
        <begin position="241"/>
        <end position="254"/>
    </location>
</feature>
<name>A0A292PLP1_9PEZI</name>
<dbReference type="Proteomes" id="UP001412239">
    <property type="component" value="Unassembled WGS sequence"/>
</dbReference>
<dbReference type="InterPro" id="IPR036465">
    <property type="entry name" value="vWFA_dom_sf"/>
</dbReference>
<gene>
    <name evidence="3" type="ORF">GSTUAT00008510001</name>
</gene>
<dbReference type="PROSITE" id="PS50234">
    <property type="entry name" value="VWFA"/>
    <property type="match status" value="1"/>
</dbReference>
<dbReference type="SUPFAM" id="SSF53300">
    <property type="entry name" value="vWA-like"/>
    <property type="match status" value="1"/>
</dbReference>
<dbReference type="Gene3D" id="3.40.50.410">
    <property type="entry name" value="von Willebrand factor, type A domain"/>
    <property type="match status" value="1"/>
</dbReference>
<organism evidence="3 4">
    <name type="scientific">Tuber aestivum</name>
    <name type="common">summer truffle</name>
    <dbReference type="NCBI Taxonomy" id="59557"/>
    <lineage>
        <taxon>Eukaryota</taxon>
        <taxon>Fungi</taxon>
        <taxon>Dikarya</taxon>
        <taxon>Ascomycota</taxon>
        <taxon>Pezizomycotina</taxon>
        <taxon>Pezizomycetes</taxon>
        <taxon>Pezizales</taxon>
        <taxon>Tuberaceae</taxon>
        <taxon>Tuber</taxon>
    </lineage>
</organism>
<reference evidence="3" key="1">
    <citation type="submission" date="2015-10" db="EMBL/GenBank/DDBJ databases">
        <authorList>
            <person name="Regsiter A."/>
            <person name="william w."/>
        </authorList>
    </citation>
    <scope>NUCLEOTIDE SEQUENCE</scope>
    <source>
        <strain evidence="3">Montdore</strain>
    </source>
</reference>
<dbReference type="AlphaFoldDB" id="A0A292PLP1"/>
<dbReference type="InterPro" id="IPR002035">
    <property type="entry name" value="VWF_A"/>
</dbReference>
<accession>A0A292PLP1</accession>
<feature type="compositionally biased region" description="Low complexity" evidence="1">
    <location>
        <begin position="111"/>
        <end position="126"/>
    </location>
</feature>
<evidence type="ECO:0000313" key="4">
    <source>
        <dbReference type="Proteomes" id="UP001412239"/>
    </source>
</evidence>